<feature type="compositionally biased region" description="Low complexity" evidence="2">
    <location>
        <begin position="483"/>
        <end position="502"/>
    </location>
</feature>
<dbReference type="EMBL" id="WVTA01000014">
    <property type="protein sequence ID" value="KAK3202536.1"/>
    <property type="molecule type" value="Genomic_DNA"/>
</dbReference>
<feature type="compositionally biased region" description="Basic and acidic residues" evidence="2">
    <location>
        <begin position="596"/>
        <end position="615"/>
    </location>
</feature>
<feature type="region of interest" description="Disordered" evidence="2">
    <location>
        <begin position="482"/>
        <end position="615"/>
    </location>
</feature>
<feature type="compositionally biased region" description="Polar residues" evidence="2">
    <location>
        <begin position="157"/>
        <end position="168"/>
    </location>
</feature>
<dbReference type="AlphaFoldDB" id="A0AAN6REE4"/>
<feature type="region of interest" description="Disordered" evidence="2">
    <location>
        <begin position="139"/>
        <end position="223"/>
    </location>
</feature>
<sequence length="615" mass="66592">MAPTPSRLLLLPQPTDLERQDRILQYIDGIPDQPSLDTVPTLGSPFTTPPASTLGSPYATPPPSLVGNEEQFTPSPVVVDWNDFFVSNNMSSTTSVAGGSGASGKDNKVDTSDTMSDTMGARDGVGSSGAPAVQVNEADKVVDEPHSDNETVIADTPPSQTTTGNAPTEKTVAVGAEPSASADVKSPAASGKEVPHNTGMHLSKYAPKSPSLADWPPQIPRGPRAAKIYNVPRAPREPQNTGYHGQNQNIGQANLRDKVRTLENELREARQAVEAERKANEIAVEKAESRTIKRFDIAVQQLLSEILIDKICLVKQIEKLRVKELELAARANNVFTPVNDSTGQNTAASVDANEEVIRDRVAQEIALHDVKVEARLTAKEKELEIREQGIEFREKVAPVVVAQALKEIKGDIRADLEQEMIKRMTEQQRYAYGQGFSECLETVALMKDFQAGKIARNDPKIAFIFDPTHPKNPAARLMEVNRPRSGNTTSSSASSPAVNVNRGNVTQTGRQHGSNSGGSRPRQHFRDIYHEDPNVGPRTGEPAVSGTTVQTPVRPAAERTPSTTKDNAANDSTPDDREPAHVAVPGFSSVAPPRKTAPDERVHKEDKTVDLIDLY</sequence>
<evidence type="ECO:0000313" key="3">
    <source>
        <dbReference type="EMBL" id="KAK3202536.1"/>
    </source>
</evidence>
<protein>
    <submittedName>
        <fullName evidence="3">Uncharacterized protein</fullName>
    </submittedName>
</protein>
<feature type="compositionally biased region" description="Polar residues" evidence="2">
    <location>
        <begin position="503"/>
        <end position="518"/>
    </location>
</feature>
<gene>
    <name evidence="3" type="ORF">GRF29_161g1525853</name>
</gene>
<reference evidence="3 4" key="1">
    <citation type="submission" date="2021-02" db="EMBL/GenBank/DDBJ databases">
        <title>Genome assembly of Pseudopithomyces chartarum.</title>
        <authorList>
            <person name="Jauregui R."/>
            <person name="Singh J."/>
            <person name="Voisey C."/>
        </authorList>
    </citation>
    <scope>NUCLEOTIDE SEQUENCE [LARGE SCALE GENOMIC DNA]</scope>
    <source>
        <strain evidence="3 4">AGR01</strain>
    </source>
</reference>
<feature type="coiled-coil region" evidence="1">
    <location>
        <begin position="252"/>
        <end position="290"/>
    </location>
</feature>
<proteinExistence type="predicted"/>
<feature type="compositionally biased region" description="Polar residues" evidence="2">
    <location>
        <begin position="560"/>
        <end position="572"/>
    </location>
</feature>
<keyword evidence="4" id="KW-1185">Reference proteome</keyword>
<dbReference type="Proteomes" id="UP001280581">
    <property type="component" value="Unassembled WGS sequence"/>
</dbReference>
<organism evidence="3 4">
    <name type="scientific">Pseudopithomyces chartarum</name>
    <dbReference type="NCBI Taxonomy" id="1892770"/>
    <lineage>
        <taxon>Eukaryota</taxon>
        <taxon>Fungi</taxon>
        <taxon>Dikarya</taxon>
        <taxon>Ascomycota</taxon>
        <taxon>Pezizomycotina</taxon>
        <taxon>Dothideomycetes</taxon>
        <taxon>Pleosporomycetidae</taxon>
        <taxon>Pleosporales</taxon>
        <taxon>Massarineae</taxon>
        <taxon>Didymosphaeriaceae</taxon>
        <taxon>Pseudopithomyces</taxon>
    </lineage>
</organism>
<feature type="region of interest" description="Disordered" evidence="2">
    <location>
        <begin position="93"/>
        <end position="113"/>
    </location>
</feature>
<name>A0AAN6REE4_9PLEO</name>
<evidence type="ECO:0000313" key="4">
    <source>
        <dbReference type="Proteomes" id="UP001280581"/>
    </source>
</evidence>
<evidence type="ECO:0000256" key="1">
    <source>
        <dbReference type="SAM" id="Coils"/>
    </source>
</evidence>
<evidence type="ECO:0000256" key="2">
    <source>
        <dbReference type="SAM" id="MobiDB-lite"/>
    </source>
</evidence>
<keyword evidence="1" id="KW-0175">Coiled coil</keyword>
<feature type="compositionally biased region" description="Basic and acidic residues" evidence="2">
    <location>
        <begin position="524"/>
        <end position="533"/>
    </location>
</feature>
<feature type="compositionally biased region" description="Basic and acidic residues" evidence="2">
    <location>
        <begin position="139"/>
        <end position="149"/>
    </location>
</feature>
<comment type="caution">
    <text evidence="3">The sequence shown here is derived from an EMBL/GenBank/DDBJ whole genome shotgun (WGS) entry which is preliminary data.</text>
</comment>
<accession>A0AAN6REE4</accession>